<dbReference type="GO" id="GO:0080037">
    <property type="term" value="P:negative regulation of cytokinin-activated signaling pathway"/>
    <property type="evidence" value="ECO:0007669"/>
    <property type="project" value="InterPro"/>
</dbReference>
<dbReference type="AlphaFoldDB" id="A0A822YNQ9"/>
<dbReference type="SMART" id="SM00612">
    <property type="entry name" value="Kelch"/>
    <property type="match status" value="2"/>
</dbReference>
<dbReference type="InterPro" id="IPR044595">
    <property type="entry name" value="KMD1-4"/>
</dbReference>
<dbReference type="SUPFAM" id="SSF117281">
    <property type="entry name" value="Kelch motif"/>
    <property type="match status" value="1"/>
</dbReference>
<comment type="caution">
    <text evidence="2">The sequence shown here is derived from an EMBL/GenBank/DDBJ whole genome shotgun (WGS) entry which is preliminary data.</text>
</comment>
<dbReference type="InterPro" id="IPR001810">
    <property type="entry name" value="F-box_dom"/>
</dbReference>
<dbReference type="InterPro" id="IPR036047">
    <property type="entry name" value="F-box-like_dom_sf"/>
</dbReference>
<protein>
    <recommendedName>
        <fullName evidence="1">F-box domain-containing protein</fullName>
    </recommendedName>
</protein>
<gene>
    <name evidence="2" type="ORF">HUJ06_006464</name>
</gene>
<keyword evidence="3" id="KW-1185">Reference proteome</keyword>
<dbReference type="Pfam" id="PF01344">
    <property type="entry name" value="Kelch_1"/>
    <property type="match status" value="1"/>
</dbReference>
<dbReference type="Gene3D" id="2.120.10.80">
    <property type="entry name" value="Kelch-type beta propeller"/>
    <property type="match status" value="1"/>
</dbReference>
<sequence>MNLVPCLPNEIARECLIRVPYNQFSTVSAVCKGWKEEVESVQFHQQRKSGELSQAIPTTGSWSSLPPAPGFPDGLPLFSQCAGVGRNLMVIGGWNPTTWERCFVFDFISGRWHRGADMPGGGGGSCLFFTCPLDFDRKIFVAGGHDDEKNALESAMSYDLAKDDWAPLPDIERPRYR</sequence>
<name>A0A822YNQ9_NELNU</name>
<dbReference type="PANTHER" id="PTHR46407:SF3">
    <property type="entry name" value="OS02G0208700 PROTEIN"/>
    <property type="match status" value="1"/>
</dbReference>
<feature type="domain" description="F-box" evidence="1">
    <location>
        <begin position="6"/>
        <end position="44"/>
    </location>
</feature>
<accession>A0A822YNQ9</accession>
<dbReference type="GO" id="GO:2000762">
    <property type="term" value="P:regulation of phenylpropanoid metabolic process"/>
    <property type="evidence" value="ECO:0007669"/>
    <property type="project" value="InterPro"/>
</dbReference>
<dbReference type="PANTHER" id="PTHR46407">
    <property type="entry name" value="OS02G0208700 PROTEIN"/>
    <property type="match status" value="1"/>
</dbReference>
<evidence type="ECO:0000313" key="2">
    <source>
        <dbReference type="EMBL" id="DAD35824.1"/>
    </source>
</evidence>
<evidence type="ECO:0000313" key="3">
    <source>
        <dbReference type="Proteomes" id="UP000607653"/>
    </source>
</evidence>
<dbReference type="Proteomes" id="UP000607653">
    <property type="component" value="Unassembled WGS sequence"/>
</dbReference>
<proteinExistence type="predicted"/>
<dbReference type="Pfam" id="PF00646">
    <property type="entry name" value="F-box"/>
    <property type="match status" value="1"/>
</dbReference>
<evidence type="ECO:0000259" key="1">
    <source>
        <dbReference type="Pfam" id="PF00646"/>
    </source>
</evidence>
<reference evidence="2 3" key="1">
    <citation type="journal article" date="2020" name="Mol. Biol. Evol.">
        <title>Distinct Expression and Methylation Patterns for Genes with Different Fates following a Single Whole-Genome Duplication in Flowering Plants.</title>
        <authorList>
            <person name="Shi T."/>
            <person name="Rahmani R.S."/>
            <person name="Gugger P.F."/>
            <person name="Wang M."/>
            <person name="Li H."/>
            <person name="Zhang Y."/>
            <person name="Li Z."/>
            <person name="Wang Q."/>
            <person name="Van de Peer Y."/>
            <person name="Marchal K."/>
            <person name="Chen J."/>
        </authorList>
    </citation>
    <scope>NUCLEOTIDE SEQUENCE [LARGE SCALE GENOMIC DNA]</scope>
    <source>
        <tissue evidence="2">Leaf</tissue>
    </source>
</reference>
<dbReference type="InterPro" id="IPR015915">
    <property type="entry name" value="Kelch-typ_b-propeller"/>
</dbReference>
<organism evidence="2 3">
    <name type="scientific">Nelumbo nucifera</name>
    <name type="common">Sacred lotus</name>
    <dbReference type="NCBI Taxonomy" id="4432"/>
    <lineage>
        <taxon>Eukaryota</taxon>
        <taxon>Viridiplantae</taxon>
        <taxon>Streptophyta</taxon>
        <taxon>Embryophyta</taxon>
        <taxon>Tracheophyta</taxon>
        <taxon>Spermatophyta</taxon>
        <taxon>Magnoliopsida</taxon>
        <taxon>Proteales</taxon>
        <taxon>Nelumbonaceae</taxon>
        <taxon>Nelumbo</taxon>
    </lineage>
</organism>
<dbReference type="EMBL" id="DUZY01000004">
    <property type="protein sequence ID" value="DAD35824.1"/>
    <property type="molecule type" value="Genomic_DNA"/>
</dbReference>
<dbReference type="InterPro" id="IPR006652">
    <property type="entry name" value="Kelch_1"/>
</dbReference>
<dbReference type="SUPFAM" id="SSF81383">
    <property type="entry name" value="F-box domain"/>
    <property type="match status" value="1"/>
</dbReference>